<feature type="region of interest" description="Disordered" evidence="6">
    <location>
        <begin position="1438"/>
        <end position="1476"/>
    </location>
</feature>
<dbReference type="InterPro" id="IPR027417">
    <property type="entry name" value="P-loop_NTPase"/>
</dbReference>
<feature type="domain" description="Disease resistance N-terminal" evidence="8">
    <location>
        <begin position="12"/>
        <end position="95"/>
    </location>
</feature>
<evidence type="ECO:0000259" key="7">
    <source>
        <dbReference type="Pfam" id="PF00931"/>
    </source>
</evidence>
<gene>
    <name evidence="11" type="ORF">HannXRQ_Chr16g0505241</name>
</gene>
<dbReference type="Pfam" id="PF23559">
    <property type="entry name" value="WHD_DRP"/>
    <property type="match status" value="1"/>
</dbReference>
<dbReference type="InterPro" id="IPR058922">
    <property type="entry name" value="WHD_DRP"/>
</dbReference>
<dbReference type="InterPro" id="IPR056789">
    <property type="entry name" value="LRR_R13L1-DRL21"/>
</dbReference>
<dbReference type="Pfam" id="PF00931">
    <property type="entry name" value="NB-ARC"/>
    <property type="match status" value="1"/>
</dbReference>
<keyword evidence="1" id="KW-0433">Leucine-rich repeat</keyword>
<dbReference type="GO" id="GO:0043531">
    <property type="term" value="F:ADP binding"/>
    <property type="evidence" value="ECO:0007669"/>
    <property type="project" value="InterPro"/>
</dbReference>
<evidence type="ECO:0000259" key="8">
    <source>
        <dbReference type="Pfam" id="PF18052"/>
    </source>
</evidence>
<dbReference type="EMBL" id="CM007905">
    <property type="protein sequence ID" value="OTF90948.1"/>
    <property type="molecule type" value="Genomic_DNA"/>
</dbReference>
<dbReference type="InterPro" id="IPR042197">
    <property type="entry name" value="Apaf_helical"/>
</dbReference>
<evidence type="ECO:0000256" key="2">
    <source>
        <dbReference type="ARBA" id="ARBA00022737"/>
    </source>
</evidence>
<dbReference type="Gene3D" id="1.20.5.4130">
    <property type="match status" value="1"/>
</dbReference>
<evidence type="ECO:0000256" key="6">
    <source>
        <dbReference type="SAM" id="MobiDB-lite"/>
    </source>
</evidence>
<dbReference type="SUPFAM" id="SSF52540">
    <property type="entry name" value="P-loop containing nucleoside triphosphate hydrolases"/>
    <property type="match status" value="1"/>
</dbReference>
<dbReference type="SUPFAM" id="SSF52058">
    <property type="entry name" value="L domain-like"/>
    <property type="match status" value="2"/>
</dbReference>
<keyword evidence="5" id="KW-0067">ATP-binding</keyword>
<name>A0A251RX48_HELAN</name>
<dbReference type="InterPro" id="IPR041118">
    <property type="entry name" value="Rx_N"/>
</dbReference>
<keyword evidence="12" id="KW-1185">Reference proteome</keyword>
<feature type="domain" description="Disease resistance protein winged helix" evidence="9">
    <location>
        <begin position="433"/>
        <end position="502"/>
    </location>
</feature>
<evidence type="ECO:0000259" key="9">
    <source>
        <dbReference type="Pfam" id="PF23559"/>
    </source>
</evidence>
<evidence type="ECO:0000256" key="5">
    <source>
        <dbReference type="ARBA" id="ARBA00022840"/>
    </source>
</evidence>
<dbReference type="PANTHER" id="PTHR36766">
    <property type="entry name" value="PLANT BROAD-SPECTRUM MILDEW RESISTANCE PROTEIN RPW8"/>
    <property type="match status" value="1"/>
</dbReference>
<feature type="domain" description="NB-ARC" evidence="7">
    <location>
        <begin position="178"/>
        <end position="346"/>
    </location>
</feature>
<organism evidence="11 12">
    <name type="scientific">Helianthus annuus</name>
    <name type="common">Common sunflower</name>
    <dbReference type="NCBI Taxonomy" id="4232"/>
    <lineage>
        <taxon>Eukaryota</taxon>
        <taxon>Viridiplantae</taxon>
        <taxon>Streptophyta</taxon>
        <taxon>Embryophyta</taxon>
        <taxon>Tracheophyta</taxon>
        <taxon>Spermatophyta</taxon>
        <taxon>Magnoliopsida</taxon>
        <taxon>eudicotyledons</taxon>
        <taxon>Gunneridae</taxon>
        <taxon>Pentapetalae</taxon>
        <taxon>asterids</taxon>
        <taxon>campanulids</taxon>
        <taxon>Asterales</taxon>
        <taxon>Asteraceae</taxon>
        <taxon>Asteroideae</taxon>
        <taxon>Heliantheae alliance</taxon>
        <taxon>Heliantheae</taxon>
        <taxon>Helianthus</taxon>
    </lineage>
</organism>
<keyword evidence="4" id="KW-0611">Plant defense</keyword>
<dbReference type="Gene3D" id="1.10.8.430">
    <property type="entry name" value="Helical domain of apoptotic protease-activating factors"/>
    <property type="match status" value="1"/>
</dbReference>
<dbReference type="InParanoid" id="A0A251RX48"/>
<dbReference type="SUPFAM" id="SSF52047">
    <property type="entry name" value="RNI-like"/>
    <property type="match status" value="1"/>
</dbReference>
<dbReference type="GO" id="GO:0005524">
    <property type="term" value="F:ATP binding"/>
    <property type="evidence" value="ECO:0007669"/>
    <property type="project" value="UniProtKB-KW"/>
</dbReference>
<dbReference type="InterPro" id="IPR032675">
    <property type="entry name" value="LRR_dom_sf"/>
</dbReference>
<evidence type="ECO:0000256" key="1">
    <source>
        <dbReference type="ARBA" id="ARBA00022614"/>
    </source>
</evidence>
<dbReference type="FunFam" id="3.40.50.300:FF:001091">
    <property type="entry name" value="Probable disease resistance protein At1g61300"/>
    <property type="match status" value="1"/>
</dbReference>
<protein>
    <submittedName>
        <fullName evidence="11">Putative NB-ARC</fullName>
    </submittedName>
</protein>
<dbReference type="PRINTS" id="PR00364">
    <property type="entry name" value="DISEASERSIST"/>
</dbReference>
<dbReference type="Gene3D" id="3.40.50.300">
    <property type="entry name" value="P-loop containing nucleotide triphosphate hydrolases"/>
    <property type="match status" value="1"/>
</dbReference>
<dbReference type="Proteomes" id="UP000215914">
    <property type="component" value="Chromosome 16"/>
</dbReference>
<evidence type="ECO:0000256" key="3">
    <source>
        <dbReference type="ARBA" id="ARBA00022741"/>
    </source>
</evidence>
<sequence>MAELVLSALLPVLFEKLSSTTLKRIARNNGIDAEIKKWQRSLIQIHGVLADASQKEVTRTPVKRWLNDLQHLAYDIDDVLDGWLTEAMQHESTHESEGISNKVRKLIPTCCTNFSRNTSMHDKLYSITAKLKDLVEEKAALGLSLTEDSRPRNNNNINNRRFQSSVVDPSSIVGRQAQKEALLQQLLLLGDEPCDQKFSIVPIVGMGGVGKTTLARLLYDDQHVKDHFELKAWVCVSDEFDSFRISKEIFQSMANKEVSDFNRLQEALRDHVRDKKILLVLDDIWSESYADWETLARPFYTCAPGSKIILTTRKDQLLKQLVHNPQNKQLQSLSDDDALSLFARHALGVNNFDSHLSLKPYAEGIVKKCGGLPLALIALGRLLRAKKDEVDHWKEVSNSEIWRLKEGGILPALRLSYQDLSATLKQLFAYCALFPKDFLFDKEELVLLWMAEGFLYQPSPSGSTEECLGHGFFDELLSRSFFQHAPNNESLFVMHDLMNDLATSVANEFFLRLDNESEKNIRKELLEKYHHMSFVRENFVAYKKFEAFETAKSLRTFLAKSVGTEESRRGFWLSNKILTDLLPQLPLLRVLSLSGFYINEVPESIGTLRHLRYLNLSRTTIKHLPETVCKLYNLQTLNLCGCVELTELPNNFQTLKNLQHLDVRDTPLLFQPLSRIGELKGLHITLSQIIIGSESGSEAAKIKDLKNLCGKVSIVGLEKVQNAIHAHKANFSEKRLSKLALEWSDELYDSRNETLEKEVLNELKPCDDTLIELKIKSYGGLEFPNWVGDPLFLHLKHVVISDCKRCTSLPPLALLPSLKELFIQGLFEVEVVGFELFGAVRTFPSLEILSFAEMRGWKKWLGAVFPRLQVLTINNCPNLVEVTLEALPSLNVLRLYNCPNLVAVTLEALPSLNALNMSNCDSGVLRSLVEVAPAVTKLVINGISSLNDVVWRGVIAYLGAVEELEILDCNEISYLVKSDADASKFLVKLRKLKVGSCDNLVSLGEKEEEDNCDTNLLTSLRILRVWNCNNMERCRCPNGIKELSVSNCSSVSAVLFPKGGQEKLRVLKIFQCRKLLESEWGGRKMNNNRNRNRSNMPMLECVYIRDWPNLKTVNELIWSVHLTELTIDDCESLESFPDNLTSLKKLVLMNCPKLDVSFLCDNLTSLEKVEILDCPRMDPFSPGGVWPPNLRSLNIRMLKKPFSEWGSQNFPTSLVDLRLWGEDGVTSCSQISHLLPSSLTSLYINGFKNLESAAMGIQHLTSLQHLEFFSCPALKKVSHPQHLTSLQFLTFHNCTSMMDLPEMLLPSLLRLFIVNCPNLKERYSKGGRYWPLISHIAQYIGAVEESSIENCSETRYPVKSDAAASKILVKLMKLQVFECENLKEAPNEEVERVILESGGVKSLIGCLHGISETHKAKKQSQNGSNVNKMNSENTLAVEGGRACPVPDGLPKSREEMEEEEKGKMSDSPFTSLDQKEGPLLGTPLLLIMKRNNFKTV</sequence>
<dbReference type="GO" id="GO:0051707">
    <property type="term" value="P:response to other organism"/>
    <property type="evidence" value="ECO:0007669"/>
    <property type="project" value="UniProtKB-ARBA"/>
</dbReference>
<evidence type="ECO:0000313" key="12">
    <source>
        <dbReference type="Proteomes" id="UP000215914"/>
    </source>
</evidence>
<accession>A0A251RX48</accession>
<feature type="domain" description="R13L1/DRL21-like LRR repeat region" evidence="10">
    <location>
        <begin position="701"/>
        <end position="825"/>
    </location>
</feature>
<dbReference type="Pfam" id="PF25019">
    <property type="entry name" value="LRR_R13L1-DRL21"/>
    <property type="match status" value="1"/>
</dbReference>
<feature type="compositionally biased region" description="Basic and acidic residues" evidence="6">
    <location>
        <begin position="1450"/>
        <end position="1464"/>
    </location>
</feature>
<dbReference type="InterPro" id="IPR002182">
    <property type="entry name" value="NB-ARC"/>
</dbReference>
<evidence type="ECO:0000259" key="10">
    <source>
        <dbReference type="Pfam" id="PF25019"/>
    </source>
</evidence>
<dbReference type="Gene3D" id="3.80.10.10">
    <property type="entry name" value="Ribonuclease Inhibitor"/>
    <property type="match status" value="3"/>
</dbReference>
<evidence type="ECO:0000313" key="11">
    <source>
        <dbReference type="EMBL" id="OTF90948.1"/>
    </source>
</evidence>
<evidence type="ECO:0000256" key="4">
    <source>
        <dbReference type="ARBA" id="ARBA00022821"/>
    </source>
</evidence>
<proteinExistence type="predicted"/>
<keyword evidence="3" id="KW-0547">Nucleotide-binding</keyword>
<dbReference type="Pfam" id="PF18052">
    <property type="entry name" value="Rx_N"/>
    <property type="match status" value="1"/>
</dbReference>
<dbReference type="PANTHER" id="PTHR36766:SF61">
    <property type="entry name" value="NB-ARC DOMAIN DISEASE RESISTANCE PROTEIN"/>
    <property type="match status" value="1"/>
</dbReference>
<dbReference type="GO" id="GO:0006952">
    <property type="term" value="P:defense response"/>
    <property type="evidence" value="ECO:0007669"/>
    <property type="project" value="UniProtKB-KW"/>
</dbReference>
<reference evidence="12" key="1">
    <citation type="journal article" date="2017" name="Nature">
        <title>The sunflower genome provides insights into oil metabolism, flowering and Asterid evolution.</title>
        <authorList>
            <person name="Badouin H."/>
            <person name="Gouzy J."/>
            <person name="Grassa C.J."/>
            <person name="Murat F."/>
            <person name="Staton S.E."/>
            <person name="Cottret L."/>
            <person name="Lelandais-Briere C."/>
            <person name="Owens G.L."/>
            <person name="Carrere S."/>
            <person name="Mayjonade B."/>
            <person name="Legrand L."/>
            <person name="Gill N."/>
            <person name="Kane N.C."/>
            <person name="Bowers J.E."/>
            <person name="Hubner S."/>
            <person name="Bellec A."/>
            <person name="Berard A."/>
            <person name="Berges H."/>
            <person name="Blanchet N."/>
            <person name="Boniface M.C."/>
            <person name="Brunel D."/>
            <person name="Catrice O."/>
            <person name="Chaidir N."/>
            <person name="Claudel C."/>
            <person name="Donnadieu C."/>
            <person name="Faraut T."/>
            <person name="Fievet G."/>
            <person name="Helmstetter N."/>
            <person name="King M."/>
            <person name="Knapp S.J."/>
            <person name="Lai Z."/>
            <person name="Le Paslier M.C."/>
            <person name="Lippi Y."/>
            <person name="Lorenzon L."/>
            <person name="Mandel J.R."/>
            <person name="Marage G."/>
            <person name="Marchand G."/>
            <person name="Marquand E."/>
            <person name="Bret-Mestries E."/>
            <person name="Morien E."/>
            <person name="Nambeesan S."/>
            <person name="Nguyen T."/>
            <person name="Pegot-Espagnet P."/>
            <person name="Pouilly N."/>
            <person name="Raftis F."/>
            <person name="Sallet E."/>
            <person name="Schiex T."/>
            <person name="Thomas J."/>
            <person name="Vandecasteele C."/>
            <person name="Vares D."/>
            <person name="Vear F."/>
            <person name="Vautrin S."/>
            <person name="Crespi M."/>
            <person name="Mangin B."/>
            <person name="Burke J.M."/>
            <person name="Salse J."/>
            <person name="Munos S."/>
            <person name="Vincourt P."/>
            <person name="Rieseberg L.H."/>
            <person name="Langlade N.B."/>
        </authorList>
    </citation>
    <scope>NUCLEOTIDE SEQUENCE [LARGE SCALE GENOMIC DNA]</scope>
    <source>
        <strain evidence="12">cv. SF193</strain>
    </source>
</reference>
<keyword evidence="2" id="KW-0677">Repeat</keyword>